<dbReference type="EMBL" id="ASPP01006324">
    <property type="protein sequence ID" value="ETO28992.1"/>
    <property type="molecule type" value="Genomic_DNA"/>
</dbReference>
<feature type="transmembrane region" description="Helical" evidence="1">
    <location>
        <begin position="388"/>
        <end position="409"/>
    </location>
</feature>
<feature type="transmembrane region" description="Helical" evidence="1">
    <location>
        <begin position="171"/>
        <end position="190"/>
    </location>
</feature>
<protein>
    <submittedName>
        <fullName evidence="2">Uncharacterized protein</fullName>
    </submittedName>
</protein>
<feature type="transmembrane region" description="Helical" evidence="1">
    <location>
        <begin position="20"/>
        <end position="42"/>
    </location>
</feature>
<proteinExistence type="predicted"/>
<comment type="caution">
    <text evidence="2">The sequence shown here is derived from an EMBL/GenBank/DDBJ whole genome shotgun (WGS) entry which is preliminary data.</text>
</comment>
<feature type="transmembrane region" description="Helical" evidence="1">
    <location>
        <begin position="62"/>
        <end position="83"/>
    </location>
</feature>
<keyword evidence="3" id="KW-1185">Reference proteome</keyword>
<dbReference type="Proteomes" id="UP000023152">
    <property type="component" value="Unassembled WGS sequence"/>
</dbReference>
<keyword evidence="1" id="KW-1133">Transmembrane helix</keyword>
<accession>X6NUQ6</accession>
<name>X6NUQ6_RETFI</name>
<dbReference type="AlphaFoldDB" id="X6NUQ6"/>
<feature type="transmembrane region" description="Helical" evidence="1">
    <location>
        <begin position="347"/>
        <end position="368"/>
    </location>
</feature>
<organism evidence="2 3">
    <name type="scientific">Reticulomyxa filosa</name>
    <dbReference type="NCBI Taxonomy" id="46433"/>
    <lineage>
        <taxon>Eukaryota</taxon>
        <taxon>Sar</taxon>
        <taxon>Rhizaria</taxon>
        <taxon>Retaria</taxon>
        <taxon>Foraminifera</taxon>
        <taxon>Monothalamids</taxon>
        <taxon>Reticulomyxidae</taxon>
        <taxon>Reticulomyxa</taxon>
    </lineage>
</organism>
<keyword evidence="1" id="KW-0812">Transmembrane</keyword>
<evidence type="ECO:0000256" key="1">
    <source>
        <dbReference type="SAM" id="Phobius"/>
    </source>
</evidence>
<sequence length="461" mass="54157">MLKYVIPDVHIFDPKQRRQLKVVTFVSTCMNFGATCVLWHYHNRVGHIKFLCTYLYCGDMSVHLYFLNVFALILPSATTLLLYKLLQCCDAKRDEDHRNSQVNSDEKCAPLGMHSSMHFSLSDDYDDDGSIDGDDDNGRNNCSIVNVNPLQPQLQMQSKIESIWSYFMDKFFFSFMWVFIYGVSVFFAYSFAEIRVSFTQRYFEMIYVLLLASTFALKGILKKVARQLDIVRLEQCCSQLGCKVSMEIVSEFFMSYLYCDIYRYLFVCKKISLSQFLRSKALHIASELFETGFVCVFYVYVEKVRSSNWYFATTSKLQSEKWFSGLLIRYGIVQDAQSTYHEWKIRYCIDIVLHFLASCLDGISWMIILKIHHSYFETDMGIDVKSSMMYVVYSVLTDTSILVALYILFWKVHIVDMLYPLCTIFMGSKNNHCHWEFFWILILLFATYSQSWFFPDDFTPN</sequence>
<keyword evidence="1" id="KW-0472">Membrane</keyword>
<gene>
    <name evidence="2" type="ORF">RFI_08136</name>
</gene>
<evidence type="ECO:0000313" key="2">
    <source>
        <dbReference type="EMBL" id="ETO28992.1"/>
    </source>
</evidence>
<feature type="transmembrane region" description="Helical" evidence="1">
    <location>
        <begin position="435"/>
        <end position="454"/>
    </location>
</feature>
<evidence type="ECO:0000313" key="3">
    <source>
        <dbReference type="Proteomes" id="UP000023152"/>
    </source>
</evidence>
<reference evidence="2 3" key="1">
    <citation type="journal article" date="2013" name="Curr. Biol.">
        <title>The Genome of the Foraminiferan Reticulomyxa filosa.</title>
        <authorList>
            <person name="Glockner G."/>
            <person name="Hulsmann N."/>
            <person name="Schleicher M."/>
            <person name="Noegel A.A."/>
            <person name="Eichinger L."/>
            <person name="Gallinger C."/>
            <person name="Pawlowski J."/>
            <person name="Sierra R."/>
            <person name="Euteneuer U."/>
            <person name="Pillet L."/>
            <person name="Moustafa A."/>
            <person name="Platzer M."/>
            <person name="Groth M."/>
            <person name="Szafranski K."/>
            <person name="Schliwa M."/>
        </authorList>
    </citation>
    <scope>NUCLEOTIDE SEQUENCE [LARGE SCALE GENOMIC DNA]</scope>
</reference>
<feature type="transmembrane region" description="Helical" evidence="1">
    <location>
        <begin position="202"/>
        <end position="221"/>
    </location>
</feature>